<dbReference type="Gene3D" id="1.10.1200.10">
    <property type="entry name" value="ACP-like"/>
    <property type="match status" value="1"/>
</dbReference>
<dbReference type="Pfam" id="PF21089">
    <property type="entry name" value="PKS_DH_N"/>
    <property type="match status" value="1"/>
</dbReference>
<dbReference type="SMART" id="SM00823">
    <property type="entry name" value="PKS_PP"/>
    <property type="match status" value="1"/>
</dbReference>
<dbReference type="PROSITE" id="PS50075">
    <property type="entry name" value="CARRIER"/>
    <property type="match status" value="1"/>
</dbReference>
<keyword evidence="4" id="KW-0521">NADP</keyword>
<dbReference type="Gene3D" id="3.40.50.720">
    <property type="entry name" value="NAD(P)-binding Rossmann-like Domain"/>
    <property type="match status" value="1"/>
</dbReference>
<protein>
    <submittedName>
        <fullName evidence="13">Reducing polyketide synthase FUB1</fullName>
    </submittedName>
</protein>
<dbReference type="InterPro" id="IPR009081">
    <property type="entry name" value="PP-bd_ACP"/>
</dbReference>
<feature type="domain" description="Carrier" evidence="10">
    <location>
        <begin position="2312"/>
        <end position="2390"/>
    </location>
</feature>
<name>A0AA37GH16_9PEZI</name>
<dbReference type="SMART" id="SM00827">
    <property type="entry name" value="PKS_AT"/>
    <property type="match status" value="1"/>
</dbReference>
<dbReference type="InterPro" id="IPR057326">
    <property type="entry name" value="KR_dom"/>
</dbReference>
<dbReference type="PROSITE" id="PS52004">
    <property type="entry name" value="KS3_2"/>
    <property type="match status" value="1"/>
</dbReference>
<dbReference type="Pfam" id="PF14765">
    <property type="entry name" value="PS-DH"/>
    <property type="match status" value="1"/>
</dbReference>
<dbReference type="CDD" id="cd05195">
    <property type="entry name" value="enoyl_red"/>
    <property type="match status" value="1"/>
</dbReference>
<feature type="region of interest" description="N-terminal hotdog fold" evidence="8">
    <location>
        <begin position="954"/>
        <end position="1084"/>
    </location>
</feature>
<accession>A0AA37GH16</accession>
<dbReference type="GO" id="GO:0006633">
    <property type="term" value="P:fatty acid biosynthetic process"/>
    <property type="evidence" value="ECO:0007669"/>
    <property type="project" value="InterPro"/>
</dbReference>
<dbReference type="InterPro" id="IPR001227">
    <property type="entry name" value="Ac_transferase_dom_sf"/>
</dbReference>
<dbReference type="InterPro" id="IPR016039">
    <property type="entry name" value="Thiolase-like"/>
</dbReference>
<evidence type="ECO:0000256" key="6">
    <source>
        <dbReference type="ARBA" id="ARBA00023268"/>
    </source>
</evidence>
<dbReference type="InterPro" id="IPR049900">
    <property type="entry name" value="PKS_mFAS_DH"/>
</dbReference>
<evidence type="ECO:0000313" key="13">
    <source>
        <dbReference type="EMBL" id="GJC80765.1"/>
    </source>
</evidence>
<evidence type="ECO:0000256" key="2">
    <source>
        <dbReference type="ARBA" id="ARBA00022553"/>
    </source>
</evidence>
<dbReference type="InterPro" id="IPR014030">
    <property type="entry name" value="Ketoacyl_synth_N"/>
</dbReference>
<dbReference type="PROSITE" id="PS52019">
    <property type="entry name" value="PKS_MFAS_DH"/>
    <property type="match status" value="1"/>
</dbReference>
<dbReference type="InterPro" id="IPR016035">
    <property type="entry name" value="Acyl_Trfase/lysoPLipase"/>
</dbReference>
<keyword evidence="14" id="KW-1185">Reference proteome</keyword>
<dbReference type="PROSITE" id="PS00012">
    <property type="entry name" value="PHOSPHOPANTETHEINE"/>
    <property type="match status" value="1"/>
</dbReference>
<dbReference type="SMART" id="SM00826">
    <property type="entry name" value="PKS_DH"/>
    <property type="match status" value="1"/>
</dbReference>
<evidence type="ECO:0000259" key="11">
    <source>
        <dbReference type="PROSITE" id="PS52004"/>
    </source>
</evidence>
<dbReference type="SMART" id="SM00822">
    <property type="entry name" value="PKS_KR"/>
    <property type="match status" value="1"/>
</dbReference>
<dbReference type="InterPro" id="IPR032821">
    <property type="entry name" value="PKS_assoc"/>
</dbReference>
<dbReference type="GO" id="GO:0004312">
    <property type="term" value="F:fatty acid synthase activity"/>
    <property type="evidence" value="ECO:0007669"/>
    <property type="project" value="TreeGrafter"/>
</dbReference>
<dbReference type="Pfam" id="PF00550">
    <property type="entry name" value="PP-binding"/>
    <property type="match status" value="1"/>
</dbReference>
<evidence type="ECO:0000256" key="1">
    <source>
        <dbReference type="ARBA" id="ARBA00022450"/>
    </source>
</evidence>
<dbReference type="Pfam" id="PF16197">
    <property type="entry name" value="KAsynt_C_assoc"/>
    <property type="match status" value="1"/>
</dbReference>
<evidence type="ECO:0000256" key="4">
    <source>
        <dbReference type="ARBA" id="ARBA00022857"/>
    </source>
</evidence>
<dbReference type="Pfam" id="PF00107">
    <property type="entry name" value="ADH_zinc_N"/>
    <property type="match status" value="1"/>
</dbReference>
<dbReference type="InterPro" id="IPR006162">
    <property type="entry name" value="Ppantetheine_attach_site"/>
</dbReference>
<feature type="region of interest" description="Disordered" evidence="9">
    <location>
        <begin position="450"/>
        <end position="470"/>
    </location>
</feature>
<keyword evidence="6" id="KW-0511">Multifunctional enzyme</keyword>
<organism evidence="13 14">
    <name type="scientific">Colletotrichum liriopes</name>
    <dbReference type="NCBI Taxonomy" id="708192"/>
    <lineage>
        <taxon>Eukaryota</taxon>
        <taxon>Fungi</taxon>
        <taxon>Dikarya</taxon>
        <taxon>Ascomycota</taxon>
        <taxon>Pezizomycotina</taxon>
        <taxon>Sordariomycetes</taxon>
        <taxon>Hypocreomycetidae</taxon>
        <taxon>Glomerellales</taxon>
        <taxon>Glomerellaceae</taxon>
        <taxon>Colletotrichum</taxon>
        <taxon>Colletotrichum spaethianum species complex</taxon>
    </lineage>
</organism>
<dbReference type="GO" id="GO:0004315">
    <property type="term" value="F:3-oxoacyl-[acyl-carrier-protein] synthase activity"/>
    <property type="evidence" value="ECO:0007669"/>
    <property type="project" value="InterPro"/>
</dbReference>
<keyword evidence="5" id="KW-0560">Oxidoreductase</keyword>
<dbReference type="EMBL" id="BPPX01000006">
    <property type="protein sequence ID" value="GJC80765.1"/>
    <property type="molecule type" value="Genomic_DNA"/>
</dbReference>
<evidence type="ECO:0000259" key="10">
    <source>
        <dbReference type="PROSITE" id="PS50075"/>
    </source>
</evidence>
<dbReference type="InterPro" id="IPR049552">
    <property type="entry name" value="PKS_DH_N"/>
</dbReference>
<feature type="active site" description="Proton acceptor; for dehydratase activity" evidence="8">
    <location>
        <position position="986"/>
    </location>
</feature>
<dbReference type="InterPro" id="IPR013968">
    <property type="entry name" value="PKS_KR"/>
</dbReference>
<feature type="region of interest" description="C-terminal hotdog fold" evidence="8">
    <location>
        <begin position="1108"/>
        <end position="1263"/>
    </location>
</feature>
<dbReference type="SUPFAM" id="SSF50129">
    <property type="entry name" value="GroES-like"/>
    <property type="match status" value="1"/>
</dbReference>
<keyword evidence="2" id="KW-0597">Phosphoprotein</keyword>
<evidence type="ECO:0000256" key="5">
    <source>
        <dbReference type="ARBA" id="ARBA00023002"/>
    </source>
</evidence>
<dbReference type="Pfam" id="PF08659">
    <property type="entry name" value="KR"/>
    <property type="match status" value="1"/>
</dbReference>
<dbReference type="InterPro" id="IPR050091">
    <property type="entry name" value="PKS_NRPS_Biosynth_Enz"/>
</dbReference>
<evidence type="ECO:0000259" key="12">
    <source>
        <dbReference type="PROSITE" id="PS52019"/>
    </source>
</evidence>
<dbReference type="SMART" id="SM00829">
    <property type="entry name" value="PKS_ER"/>
    <property type="match status" value="1"/>
</dbReference>
<dbReference type="SUPFAM" id="SSF51735">
    <property type="entry name" value="NAD(P)-binding Rossmann-fold domains"/>
    <property type="match status" value="2"/>
</dbReference>
<dbReference type="GO" id="GO:0016491">
    <property type="term" value="F:oxidoreductase activity"/>
    <property type="evidence" value="ECO:0007669"/>
    <property type="project" value="UniProtKB-KW"/>
</dbReference>
<dbReference type="PANTHER" id="PTHR43775:SF29">
    <property type="entry name" value="ASPERFURANONE POLYKETIDE SYNTHASE AFOG-RELATED"/>
    <property type="match status" value="1"/>
</dbReference>
<dbReference type="InterPro" id="IPR042104">
    <property type="entry name" value="PKS_dehydratase_sf"/>
</dbReference>
<reference evidence="13 14" key="1">
    <citation type="submission" date="2021-07" db="EMBL/GenBank/DDBJ databases">
        <title>Genome data of Colletotrichum spaethianum.</title>
        <authorList>
            <person name="Utami Y.D."/>
            <person name="Hiruma K."/>
        </authorList>
    </citation>
    <scope>NUCLEOTIDE SEQUENCE [LARGE SCALE GENOMIC DNA]</scope>
    <source>
        <strain evidence="13 14">MAFF 242679</strain>
    </source>
</reference>
<dbReference type="InterPro" id="IPR056501">
    <property type="entry name" value="NAD-bd_HRPKS_sdrA"/>
</dbReference>
<keyword evidence="1" id="KW-0596">Phosphopantetheine</keyword>
<dbReference type="SUPFAM" id="SSF47336">
    <property type="entry name" value="ACP-like"/>
    <property type="match status" value="1"/>
</dbReference>
<dbReference type="InterPro" id="IPR020806">
    <property type="entry name" value="PKS_PP-bd"/>
</dbReference>
<dbReference type="Gene3D" id="3.40.366.10">
    <property type="entry name" value="Malonyl-Coenzyme A Acyl Carrier Protein, domain 2"/>
    <property type="match status" value="1"/>
</dbReference>
<evidence type="ECO:0000256" key="8">
    <source>
        <dbReference type="PROSITE-ProRule" id="PRU01363"/>
    </source>
</evidence>
<evidence type="ECO:0000256" key="3">
    <source>
        <dbReference type="ARBA" id="ARBA00022679"/>
    </source>
</evidence>
<dbReference type="Pfam" id="PF02801">
    <property type="entry name" value="Ketoacyl-synt_C"/>
    <property type="match status" value="1"/>
</dbReference>
<dbReference type="Gene3D" id="3.10.129.110">
    <property type="entry name" value="Polyketide synthase dehydratase"/>
    <property type="match status" value="1"/>
</dbReference>
<feature type="active site" description="Proton donor; for dehydratase activity" evidence="8">
    <location>
        <position position="1175"/>
    </location>
</feature>
<dbReference type="InterPro" id="IPR020807">
    <property type="entry name" value="PKS_DH"/>
</dbReference>
<dbReference type="Proteomes" id="UP001055172">
    <property type="component" value="Unassembled WGS sequence"/>
</dbReference>
<dbReference type="GO" id="GO:0031177">
    <property type="term" value="F:phosphopantetheine binding"/>
    <property type="evidence" value="ECO:0007669"/>
    <property type="project" value="InterPro"/>
</dbReference>
<proteinExistence type="predicted"/>
<evidence type="ECO:0000256" key="9">
    <source>
        <dbReference type="SAM" id="MobiDB-lite"/>
    </source>
</evidence>
<dbReference type="InterPro" id="IPR036291">
    <property type="entry name" value="NAD(P)-bd_dom_sf"/>
</dbReference>
<feature type="domain" description="PKS/mFAS DH" evidence="12">
    <location>
        <begin position="954"/>
        <end position="1263"/>
    </location>
</feature>
<dbReference type="PANTHER" id="PTHR43775">
    <property type="entry name" value="FATTY ACID SYNTHASE"/>
    <property type="match status" value="1"/>
</dbReference>
<gene>
    <name evidence="13" type="ORF">ColLi_03603</name>
</gene>
<dbReference type="SUPFAM" id="SSF52151">
    <property type="entry name" value="FabD/lysophospholipase-like"/>
    <property type="match status" value="1"/>
</dbReference>
<dbReference type="SMART" id="SM00825">
    <property type="entry name" value="PKS_KS"/>
    <property type="match status" value="1"/>
</dbReference>
<keyword evidence="3" id="KW-0808">Transferase</keyword>
<feature type="domain" description="Ketosynthase family 3 (KS3)" evidence="11">
    <location>
        <begin position="7"/>
        <end position="435"/>
    </location>
</feature>
<evidence type="ECO:0000313" key="14">
    <source>
        <dbReference type="Proteomes" id="UP001055172"/>
    </source>
</evidence>
<comment type="caution">
    <text evidence="13">The sequence shown here is derived from an EMBL/GenBank/DDBJ whole genome shotgun (WGS) entry which is preliminary data.</text>
</comment>
<dbReference type="InterPro" id="IPR020843">
    <property type="entry name" value="ER"/>
</dbReference>
<dbReference type="Pfam" id="PF00109">
    <property type="entry name" value="ketoacyl-synt"/>
    <property type="match status" value="1"/>
</dbReference>
<dbReference type="InterPro" id="IPR049551">
    <property type="entry name" value="PKS_DH_C"/>
</dbReference>
<dbReference type="PROSITE" id="PS00606">
    <property type="entry name" value="KS3_1"/>
    <property type="match status" value="1"/>
</dbReference>
<dbReference type="Pfam" id="PF00698">
    <property type="entry name" value="Acyl_transf_1"/>
    <property type="match status" value="1"/>
</dbReference>
<dbReference type="InterPro" id="IPR014043">
    <property type="entry name" value="Acyl_transferase_dom"/>
</dbReference>
<dbReference type="Pfam" id="PF23114">
    <property type="entry name" value="NAD-bd_HRPKS_sdrA"/>
    <property type="match status" value="1"/>
</dbReference>
<evidence type="ECO:0000256" key="7">
    <source>
        <dbReference type="ARBA" id="ARBA00023315"/>
    </source>
</evidence>
<sequence>MRPSKEQEPIAIIGVACRLPGKTTSLGTLWDMISHGKSGHDKVPPSRWDADTWYHPDPDRKGSISVKHGYFLDEDVSLFDAPFFSMTAKEAAGMDPMKRLLLEVSFEGVPTKAGIPVDTLMNSQTGVYVGCMTNDYEQLSTHEIYDVGDVAASGLSEAMIANRVSWFFGLRGPSLTLDTACSSSLYALHLACQSLKLGEINMVRLVAGVNLILHPNFMHQLSSMHMLSPEGISHSFDHRANGYGRGEGVGCLIVKRLRDALRDGDTIRAVIRGTGVNADGKTPGITQPSSDAQAELIRTTYSSACLSFADTQYFEAHGTGTPLGDPIELSAIGATIGAGRTAESGPLYVGSIKANVGHTEGCSGLAGVLKSILCLEKGILVPTAGIEKPNPKLKLSDWNLALPAENMAWPTKGQRRISVNSFGFGGANAHVILDDAYNYLRSHNLSGNHTTSTYEDDSSESGISMGSDSPREDASKRLFAFSAKDQNGIDRFVPLYVDLFSNKEATSSPRFISDIAYTLSVRRSHFEFRSFVVAESVSDLQQQMSKGLLKFKRAAKHDNPIFIFTGQGAQWPAMGRELLNNNVFRDSIHKSQALLKHYGCPWDLVDELSKTSDSNIDLPQYSQVLCTVLQIALVDLLREWGVTPKAVVGHSSGEIGAAYAAGLLSRCNVVKIAYLRGVCSAKVAGIVSPQVGAMLAAGLSEKDAETYLAQIPHRSTAVACVNSPSSVTLSGDYSSISKLCELISADGKFTRMLRVQTAYHSPHMENVAQEYFDRMGVILPLCQQDQVAPMFSSLTGKPVTSKDLDGNYWMRNMCEQVRFSQAMSNLLEHATDASQGRGQSRTAWSAFIEIGPHGALQSPVAEIVKSSQSKAAKEAPYLSAITRRKDAEMTTMQLAGQLWALGHGVQLSKVNGLPSEPPPVALPDIPSYPWNHNKGYWHESAATRSNRFPSSPRTDLLGVPINLPNHMEPRWRNFLRISENPWIEDHKITATTLYPAAGMIVMAIEAARQLVDSKYTLKGINLQNLKFERGLVIPSRDQAVQTEISLRPGETSPDTWDFAVYSTPSTGSWTRHCHGSLTLMYDEKYRMDFKEEWDSLISDWKEVTTKTSEDIDIDSFYNDLEAVGIEYGPTFRNVFQAAANPGEYCAYGSVRIPDTKSSMPSNFEYPHLVHPATMDAIFHLLFIAFSDGKPLEEAAVPYTLEQMYISTDLPQGEGSVYSGFAKRLRTNGRETAGDLVFSDEAWNSPKLVVRDFALRQVTSSQDSPSTNEGTASKVSAKIQWMEDFEFIRATETLSRSKTERGAHEAFQETAVVSVLSPFLEILYHKLRNYEALIVVADATQISQQMLQSLLVLFESIKDSEDKSPFQVSLVAATEEARELVESLPLTSRLSVGIKMWYIHEKTLPFSEQTFDLVLVLDASGHVMRDSSAVPHLCEFTRSNGHLGVLGLSLVSPEEERKVQEALASSGLVTWASERQQGTRETLLLAHKRIATDTLKMPEDVYIIQAIQPSKQSLALVTKLLDNLRMLGCQPHLTTLDDVDQLQDGYVISLLEAESPFVSGWTEEEFTQFKHLVSRVKHLLWITRGGLMRNWKGGLQFAPSQGLLRVMRTEYSQITLPHLDLSREIDLGSESTVNVIMDIWLSSTQSVSPVMELEYAEMDGTIYVPRFVEDKGIDTDLAPSGENLKPIKGALRRADPHTLVQENGSFVWIEDHEVCALLRKQEIQVEVEYAALTIDAAEDSGGRTKGMIFASAVGVVAASSREVTDFQAGQRVMTLQSGPCRTRVQVHESFVRHLPQSLGYQEALSTIPALVAAQYALLEVARIECSQMLIVHGVDSPVGQVAVQLATLVGAEVYAVPNGSSSKQDICQKLRLCQDRVFEYFSSDCRTAIMQHTNGRGADVVLHCGKTSSSSAAFECLSEFGVFVDLRGCFNTGLTRTDINRNVTILRADPSRLFQAKPALAKRLFHKAFDMVENGRITPITTCEVTAVSDLGNSRPKDSARELILRFDYNSSVVIRPSRPTELQLDSEATYVLAGGLGALGLQIAEMMFRHGAGHVVFLSRSGGEKNLRDLDSFRERGLEVDAFKCDISNASQVEYAVQRLVNQGRNIKGVVQCAMVLEDAIFENMTYDQWQKTTKPKIQGTMNLHNFMPKNVDFFILLSSITCVIGNAAQSNYCAGNTFEDAFAHYRQSQDLAATAIDVGLVTDSAHFTGDFDMEAYLQMYEHRWDGLQTTQKELDVVIRAAMRGRTADGQPIEPQIVLGLGSSMPCGPSAVSWTRDRKFNHRVNHDSSSVSGITADQQPAAERIAQAQTFAEAVLVIEKVLKTYAAQAMDVAPDDVDAEKAFYDFGVDSLKAVELRNHIFRDLQSDMSVFELLSPSPLSKLASEIAQKSKLTRHVVDRGGGGGQ</sequence>
<dbReference type="InterPro" id="IPR018201">
    <property type="entry name" value="Ketoacyl_synth_AS"/>
</dbReference>
<dbReference type="InterPro" id="IPR011032">
    <property type="entry name" value="GroES-like_sf"/>
</dbReference>
<dbReference type="InterPro" id="IPR013149">
    <property type="entry name" value="ADH-like_C"/>
</dbReference>
<dbReference type="Gene3D" id="3.40.47.10">
    <property type="match status" value="1"/>
</dbReference>
<dbReference type="SUPFAM" id="SSF55048">
    <property type="entry name" value="Probable ACP-binding domain of malonyl-CoA ACP transacylase"/>
    <property type="match status" value="1"/>
</dbReference>
<dbReference type="CDD" id="cd00833">
    <property type="entry name" value="PKS"/>
    <property type="match status" value="1"/>
</dbReference>
<dbReference type="GO" id="GO:0030639">
    <property type="term" value="P:polyketide biosynthetic process"/>
    <property type="evidence" value="ECO:0007669"/>
    <property type="project" value="UniProtKB-ARBA"/>
</dbReference>
<dbReference type="InterPro" id="IPR020841">
    <property type="entry name" value="PKS_Beta-ketoAc_synthase_dom"/>
</dbReference>
<dbReference type="InterPro" id="IPR014031">
    <property type="entry name" value="Ketoacyl_synth_C"/>
</dbReference>
<dbReference type="InterPro" id="IPR036736">
    <property type="entry name" value="ACP-like_sf"/>
</dbReference>
<keyword evidence="7" id="KW-0012">Acyltransferase</keyword>
<dbReference type="SUPFAM" id="SSF53901">
    <property type="entry name" value="Thiolase-like"/>
    <property type="match status" value="1"/>
</dbReference>
<dbReference type="Gene3D" id="3.90.180.10">
    <property type="entry name" value="Medium-chain alcohol dehydrogenases, catalytic domain"/>
    <property type="match status" value="1"/>
</dbReference>
<dbReference type="InterPro" id="IPR016036">
    <property type="entry name" value="Malonyl_transacylase_ACP-bd"/>
</dbReference>